<feature type="domain" description="DUF5615" evidence="1">
    <location>
        <begin position="7"/>
        <end position="109"/>
    </location>
</feature>
<evidence type="ECO:0000313" key="2">
    <source>
        <dbReference type="EMBL" id="GAG74620.1"/>
    </source>
</evidence>
<comment type="caution">
    <text evidence="2">The sequence shown here is derived from an EMBL/GenBank/DDBJ whole genome shotgun (WGS) entry which is preliminary data.</text>
</comment>
<sequence>MSITNLKFLVDVGVGKKVEEFLYNLNYDTRTIREINPRMTDDKIIDIAAKENRMIITMDKDFGELVYNSGLTHSGVLLLRTENCSSEEKVKILSEILTNYSDKIKDKFCVFQKDKLRIRKK</sequence>
<gene>
    <name evidence="2" type="ORF">S01H4_03214</name>
</gene>
<dbReference type="InterPro" id="IPR041049">
    <property type="entry name" value="DUF5615"/>
</dbReference>
<proteinExistence type="predicted"/>
<dbReference type="AlphaFoldDB" id="X0ZXQ7"/>
<name>X0ZXQ7_9ZZZZ</name>
<reference evidence="2" key="1">
    <citation type="journal article" date="2014" name="Front. Microbiol.">
        <title>High frequency of phylogenetically diverse reductive dehalogenase-homologous genes in deep subseafloor sedimentary metagenomes.</title>
        <authorList>
            <person name="Kawai M."/>
            <person name="Futagami T."/>
            <person name="Toyoda A."/>
            <person name="Takaki Y."/>
            <person name="Nishi S."/>
            <person name="Hori S."/>
            <person name="Arai W."/>
            <person name="Tsubouchi T."/>
            <person name="Morono Y."/>
            <person name="Uchiyama I."/>
            <person name="Ito T."/>
            <person name="Fujiyama A."/>
            <person name="Inagaki F."/>
            <person name="Takami H."/>
        </authorList>
    </citation>
    <scope>NUCLEOTIDE SEQUENCE</scope>
    <source>
        <strain evidence="2">Expedition CK06-06</strain>
    </source>
</reference>
<dbReference type="Pfam" id="PF18480">
    <property type="entry name" value="DUF5615"/>
    <property type="match status" value="1"/>
</dbReference>
<protein>
    <recommendedName>
        <fullName evidence="1">DUF5615 domain-containing protein</fullName>
    </recommendedName>
</protein>
<organism evidence="2">
    <name type="scientific">marine sediment metagenome</name>
    <dbReference type="NCBI Taxonomy" id="412755"/>
    <lineage>
        <taxon>unclassified sequences</taxon>
        <taxon>metagenomes</taxon>
        <taxon>ecological metagenomes</taxon>
    </lineage>
</organism>
<accession>X0ZXQ7</accession>
<evidence type="ECO:0000259" key="1">
    <source>
        <dbReference type="Pfam" id="PF18480"/>
    </source>
</evidence>
<dbReference type="EMBL" id="BART01000770">
    <property type="protein sequence ID" value="GAG74620.1"/>
    <property type="molecule type" value="Genomic_DNA"/>
</dbReference>